<accession>A0A0B6ZJ48</accession>
<evidence type="ECO:0000313" key="2">
    <source>
        <dbReference type="EMBL" id="CEK68649.1"/>
    </source>
</evidence>
<feature type="compositionally biased region" description="Polar residues" evidence="1">
    <location>
        <begin position="61"/>
        <end position="88"/>
    </location>
</feature>
<reference evidence="2" key="1">
    <citation type="submission" date="2014-12" db="EMBL/GenBank/DDBJ databases">
        <title>Insight into the proteome of Arion vulgaris.</title>
        <authorList>
            <person name="Aradska J."/>
            <person name="Bulat T."/>
            <person name="Smidak R."/>
            <person name="Sarate P."/>
            <person name="Gangsoo J."/>
            <person name="Sialana F."/>
            <person name="Bilban M."/>
            <person name="Lubec G."/>
        </authorList>
    </citation>
    <scope>NUCLEOTIDE SEQUENCE</scope>
    <source>
        <tissue evidence="2">Skin</tissue>
    </source>
</reference>
<feature type="non-terminal residue" evidence="2">
    <location>
        <position position="1"/>
    </location>
</feature>
<organism evidence="2">
    <name type="scientific">Arion vulgaris</name>
    <dbReference type="NCBI Taxonomy" id="1028688"/>
    <lineage>
        <taxon>Eukaryota</taxon>
        <taxon>Metazoa</taxon>
        <taxon>Spiralia</taxon>
        <taxon>Lophotrochozoa</taxon>
        <taxon>Mollusca</taxon>
        <taxon>Gastropoda</taxon>
        <taxon>Heterobranchia</taxon>
        <taxon>Euthyneura</taxon>
        <taxon>Panpulmonata</taxon>
        <taxon>Eupulmonata</taxon>
        <taxon>Stylommatophora</taxon>
        <taxon>Helicina</taxon>
        <taxon>Arionoidea</taxon>
        <taxon>Arionidae</taxon>
        <taxon>Arion</taxon>
    </lineage>
</organism>
<sequence>RKGSPRDSQRHRLHLNSRDSHENYRSVEFSTKPHTIPSITSDKNYVKPSQQFPSVSSSQQYLSTPSLPRLQITTPSSTSGHLQTTLPNQEDHDQKTLNQRMLQDQEYSMTSNEKYQKEEQLNYDYDVVDGSGD</sequence>
<name>A0A0B6ZJ48_9EUPU</name>
<feature type="compositionally biased region" description="Polar residues" evidence="1">
    <location>
        <begin position="96"/>
        <end position="113"/>
    </location>
</feature>
<feature type="compositionally biased region" description="Basic and acidic residues" evidence="1">
    <location>
        <begin position="1"/>
        <end position="25"/>
    </location>
</feature>
<protein>
    <submittedName>
        <fullName evidence="2">Uncharacterized protein</fullName>
    </submittedName>
</protein>
<dbReference type="EMBL" id="HACG01021784">
    <property type="protein sequence ID" value="CEK68649.1"/>
    <property type="molecule type" value="Transcribed_RNA"/>
</dbReference>
<proteinExistence type="predicted"/>
<evidence type="ECO:0000256" key="1">
    <source>
        <dbReference type="SAM" id="MobiDB-lite"/>
    </source>
</evidence>
<gene>
    <name evidence="2" type="primary">ORF67137</name>
</gene>
<feature type="compositionally biased region" description="Low complexity" evidence="1">
    <location>
        <begin position="48"/>
        <end position="60"/>
    </location>
</feature>
<dbReference type="AlphaFoldDB" id="A0A0B6ZJ48"/>
<feature type="compositionally biased region" description="Polar residues" evidence="1">
    <location>
        <begin position="28"/>
        <end position="43"/>
    </location>
</feature>
<feature type="region of interest" description="Disordered" evidence="1">
    <location>
        <begin position="1"/>
        <end position="133"/>
    </location>
</feature>